<dbReference type="InterPro" id="IPR047146">
    <property type="entry name" value="Cyt_P450_E_CYP52_fungi"/>
</dbReference>
<comment type="similarity">
    <text evidence="2 8">Belongs to the cytochrome P450 family.</text>
</comment>
<accession>A0ABR4A0H1</accession>
<name>A0ABR4A0H1_9LECA</name>
<evidence type="ECO:0000256" key="8">
    <source>
        <dbReference type="RuleBase" id="RU000461"/>
    </source>
</evidence>
<dbReference type="Pfam" id="PF00067">
    <property type="entry name" value="p450"/>
    <property type="match status" value="1"/>
</dbReference>
<protein>
    <recommendedName>
        <fullName evidence="11">Cytochrome P450</fullName>
    </recommendedName>
</protein>
<dbReference type="EMBL" id="JBEFKJ010000031">
    <property type="protein sequence ID" value="KAL2038565.1"/>
    <property type="molecule type" value="Genomic_DNA"/>
</dbReference>
<dbReference type="PANTHER" id="PTHR24287:SF1">
    <property type="entry name" value="P450, PUTATIVE (EUROFUNG)-RELATED"/>
    <property type="match status" value="1"/>
</dbReference>
<dbReference type="InterPro" id="IPR017972">
    <property type="entry name" value="Cyt_P450_CS"/>
</dbReference>
<dbReference type="PRINTS" id="PR00464">
    <property type="entry name" value="EP450II"/>
</dbReference>
<dbReference type="PRINTS" id="PR01239">
    <property type="entry name" value="EP450IICYP52"/>
</dbReference>
<dbReference type="InterPro" id="IPR002974">
    <property type="entry name" value="Cyt_P450_E_CYP52_ascomycetes"/>
</dbReference>
<evidence type="ECO:0000313" key="10">
    <source>
        <dbReference type="Proteomes" id="UP001590950"/>
    </source>
</evidence>
<evidence type="ECO:0008006" key="11">
    <source>
        <dbReference type="Google" id="ProtNLM"/>
    </source>
</evidence>
<evidence type="ECO:0000256" key="7">
    <source>
        <dbReference type="ARBA" id="ARBA00023033"/>
    </source>
</evidence>
<dbReference type="Gene3D" id="1.10.630.10">
    <property type="entry name" value="Cytochrome P450"/>
    <property type="match status" value="1"/>
</dbReference>
<organism evidence="9 10">
    <name type="scientific">Stereocaulon virgatum</name>
    <dbReference type="NCBI Taxonomy" id="373712"/>
    <lineage>
        <taxon>Eukaryota</taxon>
        <taxon>Fungi</taxon>
        <taxon>Dikarya</taxon>
        <taxon>Ascomycota</taxon>
        <taxon>Pezizomycotina</taxon>
        <taxon>Lecanoromycetes</taxon>
        <taxon>OSLEUM clade</taxon>
        <taxon>Lecanoromycetidae</taxon>
        <taxon>Lecanorales</taxon>
        <taxon>Lecanorineae</taxon>
        <taxon>Stereocaulaceae</taxon>
        <taxon>Stereocaulon</taxon>
    </lineage>
</organism>
<proteinExistence type="inferred from homology"/>
<evidence type="ECO:0000256" key="3">
    <source>
        <dbReference type="ARBA" id="ARBA00022617"/>
    </source>
</evidence>
<evidence type="ECO:0000256" key="6">
    <source>
        <dbReference type="ARBA" id="ARBA00023004"/>
    </source>
</evidence>
<keyword evidence="4 8" id="KW-0479">Metal-binding</keyword>
<dbReference type="InterPro" id="IPR036396">
    <property type="entry name" value="Cyt_P450_sf"/>
</dbReference>
<comment type="cofactor">
    <cofactor evidence="1">
        <name>heme</name>
        <dbReference type="ChEBI" id="CHEBI:30413"/>
    </cofactor>
</comment>
<evidence type="ECO:0000256" key="5">
    <source>
        <dbReference type="ARBA" id="ARBA00023002"/>
    </source>
</evidence>
<keyword evidence="7 8" id="KW-0503">Monooxygenase</keyword>
<dbReference type="PANTHER" id="PTHR24287">
    <property type="entry name" value="P450, PUTATIVE (EUROFUNG)-RELATED"/>
    <property type="match status" value="1"/>
</dbReference>
<dbReference type="Proteomes" id="UP001590950">
    <property type="component" value="Unassembled WGS sequence"/>
</dbReference>
<evidence type="ECO:0000256" key="4">
    <source>
        <dbReference type="ARBA" id="ARBA00022723"/>
    </source>
</evidence>
<dbReference type="PROSITE" id="PS00086">
    <property type="entry name" value="CYTOCHROME_P450"/>
    <property type="match status" value="1"/>
</dbReference>
<keyword evidence="10" id="KW-1185">Reference proteome</keyword>
<sequence>MAIISLGLLCGGVVLLVVKTISSLAAKRQIAAEAARQGCNPALRLPSKDVLGLTTLLDMLKATKEERGPQYIMERMNTEAGKDVHTVQIKAFPGSELVLTRDPENVKAMFVTDASSFDIGPWRSGSFEPLLGLGIFTLRGEAWKHSRALLRPQFSREQVADLALEARHVDTLSSALRVGPDRWTDMVDLQPYFFKLTLELMTESLYGQSPSQLDKKVNAPDVKDFGYHFDAGKAWLNTRLSLGKWHWLIKPRRFVQHCEQVHRYVDYFVNAKLQDKIDSPLTNEKRSSLLNELTKHTENPLELRSETLNILSAGRDTTASLLSWIFYFLSRSPVAFSRLRATILTAFGPSRDHVTFAELQSCTYLHQVINETLRLAAIVPIYERVALEDTTLPRGGGPGGENPIFIPKGQRVLICTHAMHHREDIWGEDSMTFKPERWEGRRTGMEFVPFSAGPRKCIGRTLRDFSLSLPPSFCLEPRYGGGTAR</sequence>
<dbReference type="PRINTS" id="PR00385">
    <property type="entry name" value="P450"/>
</dbReference>
<keyword evidence="6 8" id="KW-0408">Iron</keyword>
<evidence type="ECO:0000313" key="9">
    <source>
        <dbReference type="EMBL" id="KAL2038565.1"/>
    </source>
</evidence>
<evidence type="ECO:0000256" key="2">
    <source>
        <dbReference type="ARBA" id="ARBA00010617"/>
    </source>
</evidence>
<dbReference type="InterPro" id="IPR002402">
    <property type="entry name" value="Cyt_P450_E_grp-II"/>
</dbReference>
<keyword evidence="5 8" id="KW-0560">Oxidoreductase</keyword>
<dbReference type="SUPFAM" id="SSF48264">
    <property type="entry name" value="Cytochrome P450"/>
    <property type="match status" value="1"/>
</dbReference>
<comment type="caution">
    <text evidence="9">The sequence shown here is derived from an EMBL/GenBank/DDBJ whole genome shotgun (WGS) entry which is preliminary data.</text>
</comment>
<reference evidence="9 10" key="1">
    <citation type="submission" date="2024-09" db="EMBL/GenBank/DDBJ databases">
        <title>Rethinking Asexuality: The Enigmatic Case of Functional Sexual Genes in Lepraria (Stereocaulaceae).</title>
        <authorList>
            <person name="Doellman M."/>
            <person name="Sun Y."/>
            <person name="Barcenas-Pena A."/>
            <person name="Lumbsch H.T."/>
            <person name="Grewe F."/>
        </authorList>
    </citation>
    <scope>NUCLEOTIDE SEQUENCE [LARGE SCALE GENOMIC DNA]</scope>
    <source>
        <strain evidence="9 10">Mercado 3170</strain>
    </source>
</reference>
<evidence type="ECO:0000256" key="1">
    <source>
        <dbReference type="ARBA" id="ARBA00001971"/>
    </source>
</evidence>
<keyword evidence="3 8" id="KW-0349">Heme</keyword>
<dbReference type="InterPro" id="IPR001128">
    <property type="entry name" value="Cyt_P450"/>
</dbReference>
<gene>
    <name evidence="9" type="ORF">N7G274_008613</name>
</gene>
<dbReference type="CDD" id="cd11063">
    <property type="entry name" value="CYP52"/>
    <property type="match status" value="1"/>
</dbReference>